<evidence type="ECO:0000313" key="3">
    <source>
        <dbReference type="EMBL" id="KFK24579.1"/>
    </source>
</evidence>
<proteinExistence type="predicted"/>
<feature type="compositionally biased region" description="Acidic residues" evidence="2">
    <location>
        <begin position="262"/>
        <end position="273"/>
    </location>
</feature>
<gene>
    <name evidence="3" type="ORF">AALP_AAs45078U000900</name>
</gene>
<dbReference type="EMBL" id="KL967461">
    <property type="protein sequence ID" value="KFK24579.1"/>
    <property type="molecule type" value="Genomic_DNA"/>
</dbReference>
<feature type="coiled-coil region" evidence="1">
    <location>
        <begin position="191"/>
        <end position="218"/>
    </location>
</feature>
<sequence length="304" mass="34062">MVHGRHTGDLSSFDFQFSFQGYGKHISDVPEKCAEFLRCVQGHLCQYDPALDFSDKPVYTLYAEELIRIDRAEDRRADLGGRCPQREIGPEVEISKEMTEEAESARGREKAAGNKLGMLRDQLEHERNEKDAEILLLKGENEKLKAAGTDFVQRIVQTMISKALKVNRLDSLINQVNYSLELYAGLKADGIAVPKEKIEKLLADLKRLNEEFDAFDVEVAKPEDYLVIPVANGTRLHLSSFELDFGEESRARPSREVTPAAEDVEVPQDGEDAQGERRQGGEVCAVDASTNEELDSLFPSSKND</sequence>
<organism evidence="3 4">
    <name type="scientific">Arabis alpina</name>
    <name type="common">Alpine rock-cress</name>
    <dbReference type="NCBI Taxonomy" id="50452"/>
    <lineage>
        <taxon>Eukaryota</taxon>
        <taxon>Viridiplantae</taxon>
        <taxon>Streptophyta</taxon>
        <taxon>Embryophyta</taxon>
        <taxon>Tracheophyta</taxon>
        <taxon>Spermatophyta</taxon>
        <taxon>Magnoliopsida</taxon>
        <taxon>eudicotyledons</taxon>
        <taxon>Gunneridae</taxon>
        <taxon>Pentapetalae</taxon>
        <taxon>rosids</taxon>
        <taxon>malvids</taxon>
        <taxon>Brassicales</taxon>
        <taxon>Brassicaceae</taxon>
        <taxon>Arabideae</taxon>
        <taxon>Arabis</taxon>
    </lineage>
</organism>
<keyword evidence="1" id="KW-0175">Coiled coil</keyword>
<evidence type="ECO:0000256" key="2">
    <source>
        <dbReference type="SAM" id="MobiDB-lite"/>
    </source>
</evidence>
<feature type="region of interest" description="Disordered" evidence="2">
    <location>
        <begin position="249"/>
        <end position="304"/>
    </location>
</feature>
<dbReference type="Proteomes" id="UP000029120">
    <property type="component" value="Unassembled WGS sequence"/>
</dbReference>
<reference evidence="4" key="1">
    <citation type="journal article" date="2015" name="Nat. Plants">
        <title>Genome expansion of Arabis alpina linked with retrotransposition and reduced symmetric DNA methylation.</title>
        <authorList>
            <person name="Willing E.M."/>
            <person name="Rawat V."/>
            <person name="Mandakova T."/>
            <person name="Maumus F."/>
            <person name="James G.V."/>
            <person name="Nordstroem K.J."/>
            <person name="Becker C."/>
            <person name="Warthmann N."/>
            <person name="Chica C."/>
            <person name="Szarzynska B."/>
            <person name="Zytnicki M."/>
            <person name="Albani M.C."/>
            <person name="Kiefer C."/>
            <person name="Bergonzi S."/>
            <person name="Castaings L."/>
            <person name="Mateos J.L."/>
            <person name="Berns M.C."/>
            <person name="Bujdoso N."/>
            <person name="Piofczyk T."/>
            <person name="de Lorenzo L."/>
            <person name="Barrero-Sicilia C."/>
            <person name="Mateos I."/>
            <person name="Piednoel M."/>
            <person name="Hagmann J."/>
            <person name="Chen-Min-Tao R."/>
            <person name="Iglesias-Fernandez R."/>
            <person name="Schuster S.C."/>
            <person name="Alonso-Blanco C."/>
            <person name="Roudier F."/>
            <person name="Carbonero P."/>
            <person name="Paz-Ares J."/>
            <person name="Davis S.J."/>
            <person name="Pecinka A."/>
            <person name="Quesneville H."/>
            <person name="Colot V."/>
            <person name="Lysak M.A."/>
            <person name="Weigel D."/>
            <person name="Coupland G."/>
            <person name="Schneeberger K."/>
        </authorList>
    </citation>
    <scope>NUCLEOTIDE SEQUENCE [LARGE SCALE GENOMIC DNA]</scope>
    <source>
        <strain evidence="4">cv. Pajares</strain>
    </source>
</reference>
<dbReference type="AlphaFoldDB" id="A0A087G3X7"/>
<dbReference type="Gramene" id="KFK24579">
    <property type="protein sequence ID" value="KFK24579"/>
    <property type="gene ID" value="AALP_AAs45078U000900"/>
</dbReference>
<evidence type="ECO:0000256" key="1">
    <source>
        <dbReference type="SAM" id="Coils"/>
    </source>
</evidence>
<name>A0A087G3X7_ARAAL</name>
<keyword evidence="4" id="KW-1185">Reference proteome</keyword>
<evidence type="ECO:0000313" key="4">
    <source>
        <dbReference type="Proteomes" id="UP000029120"/>
    </source>
</evidence>
<protein>
    <submittedName>
        <fullName evidence="3">Uncharacterized protein</fullName>
    </submittedName>
</protein>
<accession>A0A087G3X7</accession>